<evidence type="ECO:0000256" key="2">
    <source>
        <dbReference type="SAM" id="SignalP"/>
    </source>
</evidence>
<name>A0A4R7C7R5_9HYPH</name>
<dbReference type="Gene3D" id="3.40.190.150">
    <property type="entry name" value="Bordetella uptake gene, domain 1"/>
    <property type="match status" value="1"/>
</dbReference>
<comment type="caution">
    <text evidence="3">The sequence shown here is derived from an EMBL/GenBank/DDBJ whole genome shotgun (WGS) entry which is preliminary data.</text>
</comment>
<dbReference type="InterPro" id="IPR042100">
    <property type="entry name" value="Bug_dom1"/>
</dbReference>
<keyword evidence="2" id="KW-0732">Signal</keyword>
<dbReference type="EMBL" id="SNZR01000011">
    <property type="protein sequence ID" value="TDR94002.1"/>
    <property type="molecule type" value="Genomic_DNA"/>
</dbReference>
<feature type="signal peptide" evidence="2">
    <location>
        <begin position="1"/>
        <end position="28"/>
    </location>
</feature>
<dbReference type="PANTHER" id="PTHR42928">
    <property type="entry name" value="TRICARBOXYLATE-BINDING PROTEIN"/>
    <property type="match status" value="1"/>
</dbReference>
<dbReference type="PANTHER" id="PTHR42928:SF5">
    <property type="entry name" value="BLR1237 PROTEIN"/>
    <property type="match status" value="1"/>
</dbReference>
<dbReference type="OrthoDB" id="7374807at2"/>
<protein>
    <submittedName>
        <fullName evidence="3">Tripartite-type tricarboxylate transporter receptor subunit TctC</fullName>
    </submittedName>
</protein>
<dbReference type="InterPro" id="IPR006311">
    <property type="entry name" value="TAT_signal"/>
</dbReference>
<gene>
    <name evidence="3" type="ORF">EV668_1271</name>
</gene>
<dbReference type="SUPFAM" id="SSF53850">
    <property type="entry name" value="Periplasmic binding protein-like II"/>
    <property type="match status" value="1"/>
</dbReference>
<proteinExistence type="inferred from homology"/>
<dbReference type="CDD" id="cd07012">
    <property type="entry name" value="PBP2_Bug_TTT"/>
    <property type="match status" value="1"/>
</dbReference>
<keyword evidence="3" id="KW-0675">Receptor</keyword>
<dbReference type="Proteomes" id="UP000295122">
    <property type="component" value="Unassembled WGS sequence"/>
</dbReference>
<dbReference type="AlphaFoldDB" id="A0A4R7C7R5"/>
<sequence length="329" mass="34747">MDRTVISRRTAMAGLAAAGLVPASAASAQQYPTRPVKWIVGYPAGGGTDVLARLLGAAISPALGQQVVIENRPGAATNLAAGEVARSEPDGYTLFTAAIETLVYNPALYKKLPFDPDKDFRPAGLTARFHLLLTVKKDSPVKTARDLIERAKAAPGTINYASPGIGSPHHLAMERLMKETGIKMAHVPYRGMAPVINDMMAGVVEAGFVDFAAGRGVLTDGTLRPLAVASATRLDGLPDVPTITEALGLEGFRAYSWQGVVVPAKTPDPIVARLTEVLGTALKQDAVRKRMLAIGLDPLEGSPAEFTALVAAERAIWWPIIKDLGLSLD</sequence>
<keyword evidence="4" id="KW-1185">Reference proteome</keyword>
<dbReference type="PIRSF" id="PIRSF017082">
    <property type="entry name" value="YflP"/>
    <property type="match status" value="1"/>
</dbReference>
<evidence type="ECO:0000313" key="3">
    <source>
        <dbReference type="EMBL" id="TDR94002.1"/>
    </source>
</evidence>
<comment type="similarity">
    <text evidence="1">Belongs to the UPF0065 (bug) family.</text>
</comment>
<organism evidence="3 4">
    <name type="scientific">Enterovirga rhinocerotis</name>
    <dbReference type="NCBI Taxonomy" id="1339210"/>
    <lineage>
        <taxon>Bacteria</taxon>
        <taxon>Pseudomonadati</taxon>
        <taxon>Pseudomonadota</taxon>
        <taxon>Alphaproteobacteria</taxon>
        <taxon>Hyphomicrobiales</taxon>
        <taxon>Methylobacteriaceae</taxon>
        <taxon>Enterovirga</taxon>
    </lineage>
</organism>
<feature type="chain" id="PRO_5020947767" evidence="2">
    <location>
        <begin position="29"/>
        <end position="329"/>
    </location>
</feature>
<dbReference type="Pfam" id="PF03401">
    <property type="entry name" value="TctC"/>
    <property type="match status" value="1"/>
</dbReference>
<accession>A0A4R7C7R5</accession>
<dbReference type="PROSITE" id="PS51318">
    <property type="entry name" value="TAT"/>
    <property type="match status" value="1"/>
</dbReference>
<dbReference type="RefSeq" id="WP_133768951.1">
    <property type="nucleotide sequence ID" value="NZ_SNZR01000011.1"/>
</dbReference>
<dbReference type="InterPro" id="IPR005064">
    <property type="entry name" value="BUG"/>
</dbReference>
<evidence type="ECO:0000313" key="4">
    <source>
        <dbReference type="Proteomes" id="UP000295122"/>
    </source>
</evidence>
<evidence type="ECO:0000256" key="1">
    <source>
        <dbReference type="ARBA" id="ARBA00006987"/>
    </source>
</evidence>
<dbReference type="Gene3D" id="3.40.190.10">
    <property type="entry name" value="Periplasmic binding protein-like II"/>
    <property type="match status" value="1"/>
</dbReference>
<reference evidence="3 4" key="1">
    <citation type="submission" date="2019-03" db="EMBL/GenBank/DDBJ databases">
        <title>Genomic Encyclopedia of Type Strains, Phase IV (KMG-IV): sequencing the most valuable type-strain genomes for metagenomic binning, comparative biology and taxonomic classification.</title>
        <authorList>
            <person name="Goeker M."/>
        </authorList>
    </citation>
    <scope>NUCLEOTIDE SEQUENCE [LARGE SCALE GENOMIC DNA]</scope>
    <source>
        <strain evidence="3 4">DSM 25903</strain>
    </source>
</reference>